<dbReference type="Proteomes" id="UP000178533">
    <property type="component" value="Unassembled WGS sequence"/>
</dbReference>
<organism evidence="3 4">
    <name type="scientific">Candidatus Woesebacteria bacterium RBG_16_36_11</name>
    <dbReference type="NCBI Taxonomy" id="1802481"/>
    <lineage>
        <taxon>Bacteria</taxon>
        <taxon>Candidatus Woeseibacteriota</taxon>
    </lineage>
</organism>
<gene>
    <name evidence="3" type="ORF">A2W13_00965</name>
</gene>
<dbReference type="STRING" id="1802481.A2W13_00965"/>
<feature type="transmembrane region" description="Helical" evidence="2">
    <location>
        <begin position="32"/>
        <end position="52"/>
    </location>
</feature>
<sequence length="155" mass="16605">MQIENLQRKTQPAIGNPLVRKFSGTTGKKENMFLIIGAIMIVLAGVGTGWLLSGRAKGTSESAAPGAKQTQNEAGLADEKTFKDTAEGELEEGGIAGEGTHHLKRDSNTSQYVYLTSTVIDLQSFVGKKVQVWGQTITGKKAGWLMDVGKIKVIQ</sequence>
<keyword evidence="2" id="KW-0472">Membrane</keyword>
<protein>
    <submittedName>
        <fullName evidence="3">Uncharacterized protein</fullName>
    </submittedName>
</protein>
<evidence type="ECO:0000256" key="1">
    <source>
        <dbReference type="SAM" id="MobiDB-lite"/>
    </source>
</evidence>
<evidence type="ECO:0000313" key="3">
    <source>
        <dbReference type="EMBL" id="OGM11283.1"/>
    </source>
</evidence>
<accession>A0A1F7X8K6</accession>
<proteinExistence type="predicted"/>
<keyword evidence="2" id="KW-0812">Transmembrane</keyword>
<dbReference type="EMBL" id="MGFT01000028">
    <property type="protein sequence ID" value="OGM11283.1"/>
    <property type="molecule type" value="Genomic_DNA"/>
</dbReference>
<keyword evidence="2" id="KW-1133">Transmembrane helix</keyword>
<reference evidence="3 4" key="1">
    <citation type="journal article" date="2016" name="Nat. Commun.">
        <title>Thousands of microbial genomes shed light on interconnected biogeochemical processes in an aquifer system.</title>
        <authorList>
            <person name="Anantharaman K."/>
            <person name="Brown C.T."/>
            <person name="Hug L.A."/>
            <person name="Sharon I."/>
            <person name="Castelle C.J."/>
            <person name="Probst A.J."/>
            <person name="Thomas B.C."/>
            <person name="Singh A."/>
            <person name="Wilkins M.J."/>
            <person name="Karaoz U."/>
            <person name="Brodie E.L."/>
            <person name="Williams K.H."/>
            <person name="Hubbard S.S."/>
            <person name="Banfield J.F."/>
        </authorList>
    </citation>
    <scope>NUCLEOTIDE SEQUENCE [LARGE SCALE GENOMIC DNA]</scope>
</reference>
<evidence type="ECO:0000313" key="4">
    <source>
        <dbReference type="Proteomes" id="UP000178533"/>
    </source>
</evidence>
<dbReference type="AlphaFoldDB" id="A0A1F7X8K6"/>
<evidence type="ECO:0000256" key="2">
    <source>
        <dbReference type="SAM" id="Phobius"/>
    </source>
</evidence>
<comment type="caution">
    <text evidence="3">The sequence shown here is derived from an EMBL/GenBank/DDBJ whole genome shotgun (WGS) entry which is preliminary data.</text>
</comment>
<name>A0A1F7X8K6_9BACT</name>
<feature type="region of interest" description="Disordered" evidence="1">
    <location>
        <begin position="57"/>
        <end position="79"/>
    </location>
</feature>